<feature type="region of interest" description="Disordered" evidence="2">
    <location>
        <begin position="39"/>
        <end position="103"/>
    </location>
</feature>
<dbReference type="InterPro" id="IPR036322">
    <property type="entry name" value="WD40_repeat_dom_sf"/>
</dbReference>
<keyword evidence="1" id="KW-0853">WD repeat</keyword>
<dbReference type="OrthoDB" id="10257301at2759"/>
<evidence type="ECO:0000256" key="2">
    <source>
        <dbReference type="SAM" id="MobiDB-lite"/>
    </source>
</evidence>
<feature type="repeat" description="WD" evidence="1">
    <location>
        <begin position="217"/>
        <end position="258"/>
    </location>
</feature>
<dbReference type="SUPFAM" id="SSF50978">
    <property type="entry name" value="WD40 repeat-like"/>
    <property type="match status" value="1"/>
</dbReference>
<dbReference type="GO" id="GO:0071013">
    <property type="term" value="C:catalytic step 2 spliceosome"/>
    <property type="evidence" value="ECO:0007669"/>
    <property type="project" value="InterPro"/>
</dbReference>
<evidence type="ECO:0000256" key="1">
    <source>
        <dbReference type="PROSITE-ProRule" id="PRU00221"/>
    </source>
</evidence>
<dbReference type="AlphaFoldDB" id="A0A4Z1NL99"/>
<dbReference type="Gene3D" id="2.130.10.10">
    <property type="entry name" value="YVTN repeat-like/Quinoprotein amine dehydrogenase"/>
    <property type="match status" value="1"/>
</dbReference>
<gene>
    <name evidence="3" type="ORF">E6O75_ATG11394</name>
</gene>
<keyword evidence="4" id="KW-1185">Reference proteome</keyword>
<organism evidence="3 4">
    <name type="scientific">Venturia nashicola</name>
    <dbReference type="NCBI Taxonomy" id="86259"/>
    <lineage>
        <taxon>Eukaryota</taxon>
        <taxon>Fungi</taxon>
        <taxon>Dikarya</taxon>
        <taxon>Ascomycota</taxon>
        <taxon>Pezizomycotina</taxon>
        <taxon>Dothideomycetes</taxon>
        <taxon>Pleosporomycetidae</taxon>
        <taxon>Venturiales</taxon>
        <taxon>Venturiaceae</taxon>
        <taxon>Venturia</taxon>
    </lineage>
</organism>
<evidence type="ECO:0000313" key="4">
    <source>
        <dbReference type="Proteomes" id="UP000298493"/>
    </source>
</evidence>
<sequence length="466" mass="52813">MADRIKDLAVMDLVATNSSSKGKVPTGYADEIIISEHTFRSGRREVESQGKAGVKRKRETKGDSSKVYGPGSYKGPWAKFRDPTPEESGSEEEVTDYSEEEGGDAAVTKALPKMATDYSASEVGETSEFHGENMYDYQGRTYMHIPLDLDIDLRGNTDELKNYVPKKNIHTWKQHSGAAITQMRFFPSSGHLLLTASASGKVKLFDMYHQREQLRTYSGHNKSCNDISFNNDGTEFLTASYDRYMKIWDTETGACKGKFTTGKTPHVLRYYPLDNNQFVAGMSDKKIVQYDIRSGELVQEYDHHLGPVNTLTFCDENRRFITTSDDKSLRAWEYNIPVPIKFIAEPYMFSMNRAASHPKKPFVAFQSSDNQIVVYASSERFRQNRKKSFRGHNNAGYAIDLDISPDGEYVMSGDTGGYVCWWSWRTCKMVHKIQASESPVISCAWHPRETSKVVTGDLNGVIKYWD</sequence>
<feature type="repeat" description="WD" evidence="1">
    <location>
        <begin position="433"/>
        <end position="466"/>
    </location>
</feature>
<evidence type="ECO:0000313" key="3">
    <source>
        <dbReference type="EMBL" id="TID13478.1"/>
    </source>
</evidence>
<dbReference type="GO" id="GO:0003729">
    <property type="term" value="F:mRNA binding"/>
    <property type="evidence" value="ECO:0007669"/>
    <property type="project" value="TreeGrafter"/>
</dbReference>
<name>A0A4Z1NL99_9PEZI</name>
<comment type="caution">
    <text evidence="3">The sequence shown here is derived from an EMBL/GenBank/DDBJ whole genome shotgun (WGS) entry which is preliminary data.</text>
</comment>
<dbReference type="CDD" id="cd00200">
    <property type="entry name" value="WD40"/>
    <property type="match status" value="1"/>
</dbReference>
<dbReference type="PANTHER" id="PTHR43979:SF1">
    <property type="entry name" value="PRE-MRNA-PROCESSING FACTOR 17"/>
    <property type="match status" value="1"/>
</dbReference>
<feature type="compositionally biased region" description="Basic and acidic residues" evidence="2">
    <location>
        <begin position="39"/>
        <end position="48"/>
    </location>
</feature>
<dbReference type="Proteomes" id="UP000298493">
    <property type="component" value="Unassembled WGS sequence"/>
</dbReference>
<dbReference type="Pfam" id="PF00400">
    <property type="entry name" value="WD40"/>
    <property type="match status" value="5"/>
</dbReference>
<proteinExistence type="predicted"/>
<dbReference type="EMBL" id="SNSC02000026">
    <property type="protein sequence ID" value="TID13478.1"/>
    <property type="molecule type" value="Genomic_DNA"/>
</dbReference>
<dbReference type="STRING" id="86259.A0A4Z1NL99"/>
<dbReference type="PANTHER" id="PTHR43979">
    <property type="entry name" value="PRE-MRNA-PROCESSING FACTOR 17"/>
    <property type="match status" value="1"/>
</dbReference>
<feature type="compositionally biased region" description="Acidic residues" evidence="2">
    <location>
        <begin position="88"/>
        <end position="103"/>
    </location>
</feature>
<dbReference type="GO" id="GO:0000398">
    <property type="term" value="P:mRNA splicing, via spliceosome"/>
    <property type="evidence" value="ECO:0007669"/>
    <property type="project" value="InterPro"/>
</dbReference>
<dbReference type="InterPro" id="IPR001680">
    <property type="entry name" value="WD40_rpt"/>
</dbReference>
<dbReference type="SMART" id="SM00320">
    <property type="entry name" value="WD40"/>
    <property type="match status" value="6"/>
</dbReference>
<dbReference type="InterPro" id="IPR015943">
    <property type="entry name" value="WD40/YVTN_repeat-like_dom_sf"/>
</dbReference>
<dbReference type="PROSITE" id="PS50294">
    <property type="entry name" value="WD_REPEATS_REGION"/>
    <property type="match status" value="3"/>
</dbReference>
<dbReference type="FunFam" id="2.130.10.10:FF:000191">
    <property type="entry name" value="mRNA splicing factor"/>
    <property type="match status" value="1"/>
</dbReference>
<dbReference type="InterPro" id="IPR032847">
    <property type="entry name" value="PRPF17"/>
</dbReference>
<reference evidence="3 4" key="1">
    <citation type="submission" date="2019-04" db="EMBL/GenBank/DDBJ databases">
        <title>High contiguity whole genome sequence and gene annotation resource for two Venturia nashicola isolates.</title>
        <authorList>
            <person name="Prokchorchik M."/>
            <person name="Won K."/>
            <person name="Lee Y."/>
            <person name="Choi E.D."/>
            <person name="Segonzac C."/>
            <person name="Sohn K.H."/>
        </authorList>
    </citation>
    <scope>NUCLEOTIDE SEQUENCE [LARGE SCALE GENOMIC DNA]</scope>
    <source>
        <strain evidence="3 4">PRI2</strain>
    </source>
</reference>
<dbReference type="PROSITE" id="PS50082">
    <property type="entry name" value="WD_REPEATS_2"/>
    <property type="match status" value="3"/>
</dbReference>
<accession>A0A4Z1NL99</accession>
<feature type="repeat" description="WD" evidence="1">
    <location>
        <begin position="301"/>
        <end position="333"/>
    </location>
</feature>
<protein>
    <submittedName>
        <fullName evidence="3">WD40 repeat-like protein</fullName>
    </submittedName>
</protein>